<dbReference type="PANTHER" id="PTHR33515:SF1">
    <property type="entry name" value="RIBOSOME-BINDING FACTOR A, CHLOROPLASTIC-RELATED"/>
    <property type="match status" value="1"/>
</dbReference>
<protein>
    <submittedName>
        <fullName evidence="2">Ribosome-binding factor A</fullName>
    </submittedName>
</protein>
<comment type="caution">
    <text evidence="2">The sequence shown here is derived from an EMBL/GenBank/DDBJ whole genome shotgun (WGS) entry which is preliminary data.</text>
</comment>
<dbReference type="Proteomes" id="UP000178774">
    <property type="component" value="Unassembled WGS sequence"/>
</dbReference>
<evidence type="ECO:0000313" key="2">
    <source>
        <dbReference type="EMBL" id="OGZ66455.1"/>
    </source>
</evidence>
<accession>A0A1G2HVG9</accession>
<dbReference type="GO" id="GO:0006364">
    <property type="term" value="P:rRNA processing"/>
    <property type="evidence" value="ECO:0007669"/>
    <property type="project" value="InterPro"/>
</dbReference>
<proteinExistence type="predicted"/>
<dbReference type="InterPro" id="IPR000238">
    <property type="entry name" value="RbfA"/>
</dbReference>
<dbReference type="AlphaFoldDB" id="A0A1G2HVG9"/>
<reference evidence="2 3" key="1">
    <citation type="journal article" date="2016" name="Nat. Commun.">
        <title>Thousands of microbial genomes shed light on interconnected biogeochemical processes in an aquifer system.</title>
        <authorList>
            <person name="Anantharaman K."/>
            <person name="Brown C.T."/>
            <person name="Hug L.A."/>
            <person name="Sharon I."/>
            <person name="Castelle C.J."/>
            <person name="Probst A.J."/>
            <person name="Thomas B.C."/>
            <person name="Singh A."/>
            <person name="Wilkins M.J."/>
            <person name="Karaoz U."/>
            <person name="Brodie E.L."/>
            <person name="Williams K.H."/>
            <person name="Hubbard S.S."/>
            <person name="Banfield J.F."/>
        </authorList>
    </citation>
    <scope>NUCLEOTIDE SEQUENCE [LARGE SCALE GENOMIC DNA]</scope>
</reference>
<dbReference type="InterPro" id="IPR015946">
    <property type="entry name" value="KH_dom-like_a/b"/>
</dbReference>
<dbReference type="PROSITE" id="PS01319">
    <property type="entry name" value="RBFA"/>
    <property type="match status" value="1"/>
</dbReference>
<evidence type="ECO:0000256" key="1">
    <source>
        <dbReference type="ARBA" id="ARBA00022517"/>
    </source>
</evidence>
<sequence>MSTRIEKVNSLLQHEISKILAADFGFSGALVTLTHVDTSPNLIQTKAYISVMPEEKTDHVIGVLNRGVYDVQKKINKMVNMRPVPKIMFVRDKEVAEASRVEELLEKIKEIEK</sequence>
<dbReference type="Gene3D" id="3.30.300.20">
    <property type="match status" value="1"/>
</dbReference>
<dbReference type="EMBL" id="MHOP01000005">
    <property type="protein sequence ID" value="OGZ66455.1"/>
    <property type="molecule type" value="Genomic_DNA"/>
</dbReference>
<dbReference type="PANTHER" id="PTHR33515">
    <property type="entry name" value="RIBOSOME-BINDING FACTOR A, CHLOROPLASTIC-RELATED"/>
    <property type="match status" value="1"/>
</dbReference>
<dbReference type="InterPro" id="IPR020053">
    <property type="entry name" value="Ribosome-bd_factorA_CS"/>
</dbReference>
<dbReference type="SUPFAM" id="SSF89919">
    <property type="entry name" value="Ribosome-binding factor A, RbfA"/>
    <property type="match status" value="1"/>
</dbReference>
<dbReference type="GO" id="GO:0005829">
    <property type="term" value="C:cytosol"/>
    <property type="evidence" value="ECO:0007669"/>
    <property type="project" value="TreeGrafter"/>
</dbReference>
<evidence type="ECO:0000313" key="3">
    <source>
        <dbReference type="Proteomes" id="UP000178774"/>
    </source>
</evidence>
<dbReference type="NCBIfam" id="TIGR00082">
    <property type="entry name" value="rbfA"/>
    <property type="match status" value="1"/>
</dbReference>
<gene>
    <name evidence="2" type="ORF">A2822_01780</name>
</gene>
<dbReference type="GO" id="GO:0043024">
    <property type="term" value="F:ribosomal small subunit binding"/>
    <property type="evidence" value="ECO:0007669"/>
    <property type="project" value="TreeGrafter"/>
</dbReference>
<dbReference type="InterPro" id="IPR023799">
    <property type="entry name" value="RbfA_dom_sf"/>
</dbReference>
<organism evidence="2 3">
    <name type="scientific">Candidatus Staskawiczbacteria bacterium RIFCSPHIGHO2_01_FULL_41_41</name>
    <dbReference type="NCBI Taxonomy" id="1802203"/>
    <lineage>
        <taxon>Bacteria</taxon>
        <taxon>Candidatus Staskawicziibacteriota</taxon>
    </lineage>
</organism>
<dbReference type="Pfam" id="PF02033">
    <property type="entry name" value="RBFA"/>
    <property type="match status" value="1"/>
</dbReference>
<keyword evidence="1" id="KW-0690">Ribosome biogenesis</keyword>
<name>A0A1G2HVG9_9BACT</name>